<dbReference type="EMBL" id="JAAWWK010000005">
    <property type="protein sequence ID" value="NKI18491.1"/>
    <property type="molecule type" value="Genomic_DNA"/>
</dbReference>
<dbReference type="RefSeq" id="WP_168451027.1">
    <property type="nucleotide sequence ID" value="NZ_JAAWWK010000005.1"/>
</dbReference>
<dbReference type="Pfam" id="PF13640">
    <property type="entry name" value="2OG-FeII_Oxy_3"/>
    <property type="match status" value="1"/>
</dbReference>
<evidence type="ECO:0000259" key="5">
    <source>
        <dbReference type="SMART" id="SM00702"/>
    </source>
</evidence>
<keyword evidence="4" id="KW-0560">Oxidoreductase</keyword>
<comment type="cofactor">
    <cofactor evidence="1">
        <name>L-ascorbate</name>
        <dbReference type="ChEBI" id="CHEBI:38290"/>
    </cofactor>
</comment>
<keyword evidence="2" id="KW-0847">Vitamin C</keyword>
<feature type="domain" description="Prolyl 4-hydroxylase alpha subunit" evidence="5">
    <location>
        <begin position="26"/>
        <end position="207"/>
    </location>
</feature>
<reference evidence="6 7" key="1">
    <citation type="submission" date="2020-04" db="EMBL/GenBank/DDBJ databases">
        <authorList>
            <person name="Yoon J."/>
        </authorList>
    </citation>
    <scope>NUCLEOTIDE SEQUENCE [LARGE SCALE GENOMIC DNA]</scope>
    <source>
        <strain evidence="6 7">KMU-166</strain>
    </source>
</reference>
<dbReference type="InterPro" id="IPR006620">
    <property type="entry name" value="Pro_4_hyd_alph"/>
</dbReference>
<sequence>MSVELVEYAVDSEALYDQIADGLVASGFVHLPVALPPELSEGLLQHVLAMADEDFRAAGVGRADDFTRNPFVRRDQIRWMSGDSAVERDYLAWMEQLRVGLNRRLFLGLFDYECHFARYPAGSFYKKHVDAFRGRSNRVLSTVLYLNPGWTLADGGQLLVYPDSASLEPDQQVIPLMGTLVVFLSEKIPHEVALATRLRHSIAGWFRVNASSAEAVDPPR</sequence>
<evidence type="ECO:0000256" key="4">
    <source>
        <dbReference type="ARBA" id="ARBA00023002"/>
    </source>
</evidence>
<dbReference type="Gene3D" id="2.60.120.620">
    <property type="entry name" value="q2cbj1_9rhob like domain"/>
    <property type="match status" value="1"/>
</dbReference>
<evidence type="ECO:0000256" key="1">
    <source>
        <dbReference type="ARBA" id="ARBA00001961"/>
    </source>
</evidence>
<keyword evidence="7" id="KW-1185">Reference proteome</keyword>
<dbReference type="PANTHER" id="PTHR12907:SF26">
    <property type="entry name" value="HIF PROLYL HYDROXYLASE, ISOFORM C"/>
    <property type="match status" value="1"/>
</dbReference>
<organism evidence="6 7">
    <name type="scientific">Spongiibacter thalassae</name>
    <dbReference type="NCBI Taxonomy" id="2721624"/>
    <lineage>
        <taxon>Bacteria</taxon>
        <taxon>Pseudomonadati</taxon>
        <taxon>Pseudomonadota</taxon>
        <taxon>Gammaproteobacteria</taxon>
        <taxon>Cellvibrionales</taxon>
        <taxon>Spongiibacteraceae</taxon>
        <taxon>Spongiibacter</taxon>
    </lineage>
</organism>
<dbReference type="Proteomes" id="UP000765845">
    <property type="component" value="Unassembled WGS sequence"/>
</dbReference>
<dbReference type="InterPro" id="IPR044862">
    <property type="entry name" value="Pro_4_hyd_alph_FE2OG_OXY"/>
</dbReference>
<comment type="caution">
    <text evidence="6">The sequence shown here is derived from an EMBL/GenBank/DDBJ whole genome shotgun (WGS) entry which is preliminary data.</text>
</comment>
<dbReference type="PANTHER" id="PTHR12907">
    <property type="entry name" value="EGL NINE HOMOLOG-RELATED"/>
    <property type="match status" value="1"/>
</dbReference>
<evidence type="ECO:0000256" key="2">
    <source>
        <dbReference type="ARBA" id="ARBA00022896"/>
    </source>
</evidence>
<accession>A0ABX1GHR1</accession>
<dbReference type="InterPro" id="IPR051559">
    <property type="entry name" value="HIF_prolyl_hydroxylases"/>
</dbReference>
<proteinExistence type="predicted"/>
<name>A0ABX1GHR1_9GAMM</name>
<keyword evidence="3" id="KW-0223">Dioxygenase</keyword>
<gene>
    <name evidence="6" type="ORF">HCU74_13830</name>
</gene>
<evidence type="ECO:0000313" key="6">
    <source>
        <dbReference type="EMBL" id="NKI18491.1"/>
    </source>
</evidence>
<evidence type="ECO:0000313" key="7">
    <source>
        <dbReference type="Proteomes" id="UP000765845"/>
    </source>
</evidence>
<dbReference type="SMART" id="SM00702">
    <property type="entry name" value="P4Hc"/>
    <property type="match status" value="1"/>
</dbReference>
<protein>
    <submittedName>
        <fullName evidence="6">2OG-Fe(II) oxygenase</fullName>
    </submittedName>
</protein>
<evidence type="ECO:0000256" key="3">
    <source>
        <dbReference type="ARBA" id="ARBA00022964"/>
    </source>
</evidence>